<reference evidence="2 3" key="1">
    <citation type="submission" date="2015-09" db="EMBL/GenBank/DDBJ databases">
        <title>Complete genome sequence of a benzo[a]pyrene-degrading bacterium Altererythrobacter epoxidivorans CGMCC 1.7731T.</title>
        <authorList>
            <person name="Li Z."/>
            <person name="Cheng H."/>
            <person name="Huo Y."/>
            <person name="Xu X."/>
        </authorList>
    </citation>
    <scope>NUCLEOTIDE SEQUENCE [LARGE SCALE GENOMIC DNA]</scope>
    <source>
        <strain evidence="2 3">CGMCC 1.7731</strain>
    </source>
</reference>
<evidence type="ECO:0000313" key="3">
    <source>
        <dbReference type="Proteomes" id="UP000057938"/>
    </source>
</evidence>
<evidence type="ECO:0000313" key="2">
    <source>
        <dbReference type="EMBL" id="ALE17984.1"/>
    </source>
</evidence>
<dbReference type="Proteomes" id="UP000057938">
    <property type="component" value="Chromosome"/>
</dbReference>
<feature type="transmembrane region" description="Helical" evidence="1">
    <location>
        <begin position="6"/>
        <end position="27"/>
    </location>
</feature>
<dbReference type="EMBL" id="CP012669">
    <property type="protein sequence ID" value="ALE17984.1"/>
    <property type="molecule type" value="Genomic_DNA"/>
</dbReference>
<proteinExistence type="predicted"/>
<keyword evidence="1" id="KW-0812">Transmembrane</keyword>
<evidence type="ECO:0000256" key="1">
    <source>
        <dbReference type="SAM" id="Phobius"/>
    </source>
</evidence>
<keyword evidence="3" id="KW-1185">Reference proteome</keyword>
<dbReference type="STRING" id="361183.AMC99_02713"/>
<dbReference type="RefSeq" id="WP_061927252.1">
    <property type="nucleotide sequence ID" value="NZ_CP012669.1"/>
</dbReference>
<accession>A0A0M4LXL1</accession>
<sequence>MEFPPALIQFLGSLVAILALAGIAWWLKLGPEPRLEDEADARAAADEAVSGFDPVAIALDSEGRGALLRDNAGRILLLRPHGTHFAGRLLTPQASAYVEGDALVIDTAEKRYGSARLDLGDNASAWVQALDEIKRAGHA</sequence>
<keyword evidence="1" id="KW-1133">Transmembrane helix</keyword>
<dbReference type="KEGG" id="aep:AMC99_02713"/>
<name>A0A0M4LXL1_9SPHN</name>
<organism evidence="2 3">
    <name type="scientific">Altererythrobacter epoxidivorans</name>
    <dbReference type="NCBI Taxonomy" id="361183"/>
    <lineage>
        <taxon>Bacteria</taxon>
        <taxon>Pseudomonadati</taxon>
        <taxon>Pseudomonadota</taxon>
        <taxon>Alphaproteobacteria</taxon>
        <taxon>Sphingomonadales</taxon>
        <taxon>Erythrobacteraceae</taxon>
        <taxon>Altererythrobacter</taxon>
    </lineage>
</organism>
<protein>
    <submittedName>
        <fullName evidence="2">Uncharacterized protein</fullName>
    </submittedName>
</protein>
<dbReference type="AlphaFoldDB" id="A0A0M4LXL1"/>
<dbReference type="PATRIC" id="fig|361183.4.peg.2666"/>
<dbReference type="OrthoDB" id="7391222at2"/>
<gene>
    <name evidence="2" type="ORF">AMC99_02713</name>
</gene>
<keyword evidence="1" id="KW-0472">Membrane</keyword>